<evidence type="ECO:0008006" key="3">
    <source>
        <dbReference type="Google" id="ProtNLM"/>
    </source>
</evidence>
<dbReference type="EMBL" id="JBJDQH010000001">
    <property type="protein sequence ID" value="MFK4264170.1"/>
    <property type="molecule type" value="Genomic_DNA"/>
</dbReference>
<name>A0ABW8LE14_9ACTN</name>
<accession>A0ABW8LE14</accession>
<feature type="non-terminal residue" evidence="1">
    <location>
        <position position="75"/>
    </location>
</feature>
<proteinExistence type="predicted"/>
<reference evidence="1 2" key="1">
    <citation type="submission" date="2024-11" db="EMBL/GenBank/DDBJ databases">
        <title>The Natural Products Discovery Center: Release of the First 8490 Sequenced Strains for Exploring Actinobacteria Biosynthetic Diversity.</title>
        <authorList>
            <person name="Kalkreuter E."/>
            <person name="Kautsar S.A."/>
            <person name="Yang D."/>
            <person name="Bader C.D."/>
            <person name="Teijaro C.N."/>
            <person name="Fluegel L."/>
            <person name="Davis C.M."/>
            <person name="Simpson J.R."/>
            <person name="Lauterbach L."/>
            <person name="Steele A.D."/>
            <person name="Gui C."/>
            <person name="Meng S."/>
            <person name="Li G."/>
            <person name="Viehrig K."/>
            <person name="Ye F."/>
            <person name="Su P."/>
            <person name="Kiefer A.F."/>
            <person name="Nichols A."/>
            <person name="Cepeda A.J."/>
            <person name="Yan W."/>
            <person name="Fan B."/>
            <person name="Jiang Y."/>
            <person name="Adhikari A."/>
            <person name="Zheng C.-J."/>
            <person name="Schuster L."/>
            <person name="Cowan T.M."/>
            <person name="Smanski M.J."/>
            <person name="Chevrette M.G."/>
            <person name="De Carvalho L.P.S."/>
            <person name="Shen B."/>
        </authorList>
    </citation>
    <scope>NUCLEOTIDE SEQUENCE [LARGE SCALE GENOMIC DNA]</scope>
    <source>
        <strain evidence="1 2">NPDC020863</strain>
    </source>
</reference>
<gene>
    <name evidence="1" type="ORF">ACI2L5_04440</name>
</gene>
<dbReference type="Proteomes" id="UP001620295">
    <property type="component" value="Unassembled WGS sequence"/>
</dbReference>
<sequence>MAHLPAGMPLDDPLLVWLWSSATGLASENVDLRWQAFLWTFDLERSKPQCCHTCGSASSSWVPSSLRIIVVCWWS</sequence>
<protein>
    <recommendedName>
        <fullName evidence="3">Secreted protein</fullName>
    </recommendedName>
</protein>
<evidence type="ECO:0000313" key="1">
    <source>
        <dbReference type="EMBL" id="MFK4264170.1"/>
    </source>
</evidence>
<organism evidence="1 2">
    <name type="scientific">Streptomyces milbemycinicus</name>
    <dbReference type="NCBI Taxonomy" id="476552"/>
    <lineage>
        <taxon>Bacteria</taxon>
        <taxon>Bacillati</taxon>
        <taxon>Actinomycetota</taxon>
        <taxon>Actinomycetes</taxon>
        <taxon>Kitasatosporales</taxon>
        <taxon>Streptomycetaceae</taxon>
        <taxon>Streptomyces</taxon>
    </lineage>
</organism>
<comment type="caution">
    <text evidence="1">The sequence shown here is derived from an EMBL/GenBank/DDBJ whole genome shotgun (WGS) entry which is preliminary data.</text>
</comment>
<keyword evidence="2" id="KW-1185">Reference proteome</keyword>
<evidence type="ECO:0000313" key="2">
    <source>
        <dbReference type="Proteomes" id="UP001620295"/>
    </source>
</evidence>